<reference evidence="2 3" key="1">
    <citation type="submission" date="2024-05" db="EMBL/GenBank/DDBJ databases">
        <title>A draft genome resource for the thread blight pathogen Marasmius tenuissimus strain MS-2.</title>
        <authorList>
            <person name="Yulfo-Soto G.E."/>
            <person name="Baruah I.K."/>
            <person name="Amoako-Attah I."/>
            <person name="Bukari Y."/>
            <person name="Meinhardt L.W."/>
            <person name="Bailey B.A."/>
            <person name="Cohen S.P."/>
        </authorList>
    </citation>
    <scope>NUCLEOTIDE SEQUENCE [LARGE SCALE GENOMIC DNA]</scope>
    <source>
        <strain evidence="2 3">MS-2</strain>
    </source>
</reference>
<proteinExistence type="predicted"/>
<sequence>MRKGRYVSCLRVLLVRSSEATVVRPVLVQYFDELSGDKARSYFRKFVKAWNRGKLSKRLYSGIDNSELPATTQTSYKWSFSSKSTRADNEALKQARESVGAATQNRPESSTVSAASSSKGRMQGPTLPSSSDMQYAKEAADAFRDEERKHKRKRERMEDKDRIEDMVGPKEVGREGMLEKKRMKRENDRAFRERGDEGLEADESTLMGGGDSFQAHIARRDAARARADKRHDEKSGAVKERADAMKAKESATMAMFQELARQRFG</sequence>
<dbReference type="InterPro" id="IPR044688">
    <property type="entry name" value="SCI-1-like"/>
</dbReference>
<organism evidence="2 3">
    <name type="scientific">Marasmius tenuissimus</name>
    <dbReference type="NCBI Taxonomy" id="585030"/>
    <lineage>
        <taxon>Eukaryota</taxon>
        <taxon>Fungi</taxon>
        <taxon>Dikarya</taxon>
        <taxon>Basidiomycota</taxon>
        <taxon>Agaricomycotina</taxon>
        <taxon>Agaricomycetes</taxon>
        <taxon>Agaricomycetidae</taxon>
        <taxon>Agaricales</taxon>
        <taxon>Marasmiineae</taxon>
        <taxon>Marasmiaceae</taxon>
        <taxon>Marasmius</taxon>
    </lineage>
</organism>
<feature type="compositionally biased region" description="Basic and acidic residues" evidence="1">
    <location>
        <begin position="218"/>
        <end position="246"/>
    </location>
</feature>
<feature type="compositionally biased region" description="Basic and acidic residues" evidence="1">
    <location>
        <begin position="138"/>
        <end position="148"/>
    </location>
</feature>
<protein>
    <submittedName>
        <fullName evidence="2">Uncharacterized protein</fullName>
    </submittedName>
</protein>
<gene>
    <name evidence="2" type="ORF">AAF712_003419</name>
</gene>
<keyword evidence="3" id="KW-1185">Reference proteome</keyword>
<dbReference type="Proteomes" id="UP001437256">
    <property type="component" value="Unassembled WGS sequence"/>
</dbReference>
<feature type="region of interest" description="Disordered" evidence="1">
    <location>
        <begin position="185"/>
        <end position="246"/>
    </location>
</feature>
<feature type="compositionally biased region" description="Low complexity" evidence="1">
    <location>
        <begin position="109"/>
        <end position="118"/>
    </location>
</feature>
<dbReference type="PANTHER" id="PTHR34117:SF1">
    <property type="entry name" value="STYLE CELL-CYCLE INHIBITOR 1"/>
    <property type="match status" value="1"/>
</dbReference>
<evidence type="ECO:0000313" key="3">
    <source>
        <dbReference type="Proteomes" id="UP001437256"/>
    </source>
</evidence>
<dbReference type="EMBL" id="JBBXMP010000012">
    <property type="protein sequence ID" value="KAL0069394.1"/>
    <property type="molecule type" value="Genomic_DNA"/>
</dbReference>
<dbReference type="PANTHER" id="PTHR34117">
    <property type="entry name" value="STYLE CELL-CYCLE INHIBITOR 1"/>
    <property type="match status" value="1"/>
</dbReference>
<accession>A0ABR3A7R0</accession>
<feature type="compositionally biased region" description="Basic and acidic residues" evidence="1">
    <location>
        <begin position="185"/>
        <end position="197"/>
    </location>
</feature>
<feature type="compositionally biased region" description="Basic and acidic residues" evidence="1">
    <location>
        <begin position="87"/>
        <end position="96"/>
    </location>
</feature>
<evidence type="ECO:0000256" key="1">
    <source>
        <dbReference type="SAM" id="MobiDB-lite"/>
    </source>
</evidence>
<comment type="caution">
    <text evidence="2">The sequence shown here is derived from an EMBL/GenBank/DDBJ whole genome shotgun (WGS) entry which is preliminary data.</text>
</comment>
<evidence type="ECO:0000313" key="2">
    <source>
        <dbReference type="EMBL" id="KAL0069394.1"/>
    </source>
</evidence>
<name>A0ABR3A7R0_9AGAR</name>
<feature type="region of interest" description="Disordered" evidence="1">
    <location>
        <begin position="87"/>
        <end position="162"/>
    </location>
</feature>